<dbReference type="EMBL" id="FNQB01000002">
    <property type="protein sequence ID" value="SDZ30601.1"/>
    <property type="molecule type" value="Genomic_DNA"/>
</dbReference>
<feature type="transmembrane region" description="Helical" evidence="1">
    <location>
        <begin position="127"/>
        <end position="154"/>
    </location>
</feature>
<name>A0A1H3RZD9_9ACTN</name>
<dbReference type="PANTHER" id="PTHR32251:SF23">
    <property type="entry name" value="3-OXO-5-ALPHA-STEROID 4-DEHYDROGENASE (DUF1295)"/>
    <property type="match status" value="1"/>
</dbReference>
<feature type="transmembrane region" description="Helical" evidence="1">
    <location>
        <begin position="212"/>
        <end position="231"/>
    </location>
</feature>
<keyword evidence="1" id="KW-0812">Transmembrane</keyword>
<reference evidence="3" key="1">
    <citation type="submission" date="2016-10" db="EMBL/GenBank/DDBJ databases">
        <authorList>
            <person name="Varghese N."/>
            <person name="Submissions S."/>
        </authorList>
    </citation>
    <scope>NUCLEOTIDE SEQUENCE [LARGE SCALE GENOMIC DNA]</scope>
    <source>
        <strain evidence="3">DSM 44718</strain>
    </source>
</reference>
<dbReference type="STRING" id="137265.SAMN05421684_4350"/>
<dbReference type="GO" id="GO:0016020">
    <property type="term" value="C:membrane"/>
    <property type="evidence" value="ECO:0007669"/>
    <property type="project" value="TreeGrafter"/>
</dbReference>
<sequence>MVVVLGTYLLALGSAWVVIVAAPPSWHPLLAAFVADVVATLVVFAVSMAFDNASLYDPYWSVAPPVVAAWWVVVAGSGDAVRQVLVVGLITVWAVRLTGNWAYGWMGLHKVDWRYDQLRVTRGRVPWWLVNLGGIQLMPTVVVYLGLLSVWPALAGSRPFGVLDVIATLVTAGAIALEAAADVQLHRFAAAATNRGRILATGVWRRTRHPNYLGEIALWWGLWLFGLAAAPSWWWTVVGPVAMVVLFKAASIPLMDRRSLERRSGYADHMREVPALLPRLRGPHGQLTTPNATEHH</sequence>
<proteinExistence type="predicted"/>
<accession>A0A1H3RZD9</accession>
<evidence type="ECO:0000256" key="1">
    <source>
        <dbReference type="SAM" id="Phobius"/>
    </source>
</evidence>
<organism evidence="2 3">
    <name type="scientific">Asanoa ishikariensis</name>
    <dbReference type="NCBI Taxonomy" id="137265"/>
    <lineage>
        <taxon>Bacteria</taxon>
        <taxon>Bacillati</taxon>
        <taxon>Actinomycetota</taxon>
        <taxon>Actinomycetes</taxon>
        <taxon>Micromonosporales</taxon>
        <taxon>Micromonosporaceae</taxon>
        <taxon>Asanoa</taxon>
    </lineage>
</organism>
<dbReference type="InterPro" id="IPR010721">
    <property type="entry name" value="UstE-like"/>
</dbReference>
<evidence type="ECO:0000313" key="3">
    <source>
        <dbReference type="Proteomes" id="UP000199632"/>
    </source>
</evidence>
<dbReference type="Gene3D" id="1.20.120.1630">
    <property type="match status" value="1"/>
</dbReference>
<keyword evidence="1" id="KW-1133">Transmembrane helix</keyword>
<keyword evidence="1" id="KW-0472">Membrane</keyword>
<protein>
    <submittedName>
        <fullName evidence="2">Steroid 5-alpha reductase family enzyme</fullName>
    </submittedName>
</protein>
<feature type="transmembrane region" description="Helical" evidence="1">
    <location>
        <begin position="31"/>
        <end position="50"/>
    </location>
</feature>
<dbReference type="PANTHER" id="PTHR32251">
    <property type="entry name" value="3-OXO-5-ALPHA-STEROID 4-DEHYDROGENASE"/>
    <property type="match status" value="1"/>
</dbReference>
<feature type="transmembrane region" description="Helical" evidence="1">
    <location>
        <begin position="84"/>
        <end position="106"/>
    </location>
</feature>
<dbReference type="OrthoDB" id="9779233at2"/>
<keyword evidence="3" id="KW-1185">Reference proteome</keyword>
<evidence type="ECO:0000313" key="2">
    <source>
        <dbReference type="EMBL" id="SDZ30601.1"/>
    </source>
</evidence>
<dbReference type="Proteomes" id="UP000199632">
    <property type="component" value="Unassembled WGS sequence"/>
</dbReference>
<dbReference type="Pfam" id="PF06966">
    <property type="entry name" value="DUF1295"/>
    <property type="match status" value="1"/>
</dbReference>
<dbReference type="AlphaFoldDB" id="A0A1H3RZD9"/>
<feature type="transmembrane region" description="Helical" evidence="1">
    <location>
        <begin position="59"/>
        <end position="78"/>
    </location>
</feature>
<feature type="transmembrane region" description="Helical" evidence="1">
    <location>
        <begin position="160"/>
        <end position="181"/>
    </location>
</feature>
<gene>
    <name evidence="2" type="ORF">SAMN05421684_4350</name>
</gene>